<dbReference type="InterPro" id="IPR005303">
    <property type="entry name" value="MOCOS_middle"/>
</dbReference>
<keyword evidence="3" id="KW-0234">DNA repair</keyword>
<dbReference type="PROSITE" id="PS51340">
    <property type="entry name" value="MOSC"/>
    <property type="match status" value="1"/>
</dbReference>
<gene>
    <name evidence="5" type="ORF">ABIE08_001083</name>
</gene>
<comment type="caution">
    <text evidence="5">The sequence shown here is derived from an EMBL/GenBank/DDBJ whole genome shotgun (WGS) entry which is preliminary data.</text>
</comment>
<dbReference type="Pfam" id="PF03167">
    <property type="entry name" value="UDG"/>
    <property type="match status" value="1"/>
</dbReference>
<dbReference type="CDD" id="cd10028">
    <property type="entry name" value="UDG-F2_TDG_MUG"/>
    <property type="match status" value="1"/>
</dbReference>
<reference evidence="5 6" key="1">
    <citation type="submission" date="2024-06" db="EMBL/GenBank/DDBJ databases">
        <title>Sorghum-associated microbial communities from plants grown in Nebraska, USA.</title>
        <authorList>
            <person name="Schachtman D."/>
        </authorList>
    </citation>
    <scope>NUCLEOTIDE SEQUENCE [LARGE SCALE GENOMIC DNA]</scope>
    <source>
        <strain evidence="5 6">3207</strain>
    </source>
</reference>
<accession>A0ABV2QVZ6</accession>
<evidence type="ECO:0000256" key="3">
    <source>
        <dbReference type="ARBA" id="ARBA00023204"/>
    </source>
</evidence>
<dbReference type="Gene3D" id="3.40.470.10">
    <property type="entry name" value="Uracil-DNA glycosylase-like domain"/>
    <property type="match status" value="1"/>
</dbReference>
<name>A0ABV2QVZ6_9HYPH</name>
<dbReference type="InterPro" id="IPR005122">
    <property type="entry name" value="Uracil-DNA_glycosylase-like"/>
</dbReference>
<dbReference type="PANTHER" id="PTHR12159">
    <property type="entry name" value="G/T AND G/U MISMATCH-SPECIFIC DNA GLYCOSYLASE"/>
    <property type="match status" value="1"/>
</dbReference>
<keyword evidence="1" id="KW-0227">DNA damage</keyword>
<dbReference type="RefSeq" id="WP_354549316.1">
    <property type="nucleotide sequence ID" value="NZ_JBEPSM010000001.1"/>
</dbReference>
<dbReference type="EMBL" id="JBEPSM010000001">
    <property type="protein sequence ID" value="MET4633170.1"/>
    <property type="molecule type" value="Genomic_DNA"/>
</dbReference>
<organism evidence="5 6">
    <name type="scientific">Kaistia defluvii</name>
    <dbReference type="NCBI Taxonomy" id="410841"/>
    <lineage>
        <taxon>Bacteria</taxon>
        <taxon>Pseudomonadati</taxon>
        <taxon>Pseudomonadota</taxon>
        <taxon>Alphaproteobacteria</taxon>
        <taxon>Hyphomicrobiales</taxon>
        <taxon>Kaistiaceae</taxon>
        <taxon>Kaistia</taxon>
    </lineage>
</organism>
<evidence type="ECO:0000256" key="1">
    <source>
        <dbReference type="ARBA" id="ARBA00022763"/>
    </source>
</evidence>
<dbReference type="Pfam" id="PF03476">
    <property type="entry name" value="MOSC_N"/>
    <property type="match status" value="1"/>
</dbReference>
<protein>
    <submittedName>
        <fullName evidence="5">Uncharacterized protein YcbX/G:T/U-mismatch repair DNA glycosylase</fullName>
    </submittedName>
</protein>
<dbReference type="InterPro" id="IPR036895">
    <property type="entry name" value="Uracil-DNA_glycosylase-like_sf"/>
</dbReference>
<dbReference type="Gene3D" id="2.40.33.20">
    <property type="entry name" value="PK beta-barrel domain-like"/>
    <property type="match status" value="1"/>
</dbReference>
<evidence type="ECO:0000313" key="5">
    <source>
        <dbReference type="EMBL" id="MET4633170.1"/>
    </source>
</evidence>
<proteinExistence type="predicted"/>
<dbReference type="SUPFAM" id="SSF50800">
    <property type="entry name" value="PK beta-barrel domain-like"/>
    <property type="match status" value="1"/>
</dbReference>
<evidence type="ECO:0000256" key="2">
    <source>
        <dbReference type="ARBA" id="ARBA00022801"/>
    </source>
</evidence>
<dbReference type="InterPro" id="IPR015637">
    <property type="entry name" value="MUG/TDG"/>
</dbReference>
<evidence type="ECO:0000313" key="6">
    <source>
        <dbReference type="Proteomes" id="UP001549321"/>
    </source>
</evidence>
<dbReference type="SUPFAM" id="SSF52141">
    <property type="entry name" value="Uracil-DNA glycosylase-like"/>
    <property type="match status" value="1"/>
</dbReference>
<keyword evidence="2" id="KW-0378">Hydrolase</keyword>
<dbReference type="Pfam" id="PF03473">
    <property type="entry name" value="MOSC"/>
    <property type="match status" value="1"/>
</dbReference>
<dbReference type="InterPro" id="IPR005302">
    <property type="entry name" value="MoCF_Sase_C"/>
</dbReference>
<feature type="domain" description="MOSC" evidence="4">
    <location>
        <begin position="290"/>
        <end position="443"/>
    </location>
</feature>
<dbReference type="PANTHER" id="PTHR12159:SF9">
    <property type="entry name" value="G_T MISMATCH-SPECIFIC THYMINE DNA GLYCOSYLASE"/>
    <property type="match status" value="1"/>
</dbReference>
<sequence length="443" mass="47392">MPILPDVLAPGLDIVFCGTGAGAWSARVGAYYANPGNKFWPTLHAIGLTPRRMSPGEFPQVLQFGIGLTDVAKEHVGQDTAIDLTLVDAAALRDKIVRYAPRFLAFTSKRAASLFLDLPTGAIPYGEQERRIGATRVHVLTSPSGQAGPHWSMEPWRALAQAVAAEAGQAAGLAPQCGDKTPAGTGGKGTGTSMTTIASLYRYPVKGFSAEALDQAELRPRHRFDHDRVYAIENGPSGFDPAAPAYKPKAKFLCLMKNARLAELETRFDPATQVWSIEGHGAPFSADLSDPAGRAATEAFLTEFMGEERRGPLKVLSALGHAFTDVGKPYISFINLASVAAVAELVGAPVDPLRFRANINLDGLAPWQELELVGREATIGAARVRFAKRTQRCAATNVNPDTAARDLEIPATLLRALDHMDCGIYADVIEGGQIEVGDELRLV</sequence>
<dbReference type="InterPro" id="IPR011037">
    <property type="entry name" value="Pyrv_Knase-like_insert_dom_sf"/>
</dbReference>
<keyword evidence="6" id="KW-1185">Reference proteome</keyword>
<dbReference type="Proteomes" id="UP001549321">
    <property type="component" value="Unassembled WGS sequence"/>
</dbReference>
<evidence type="ECO:0000259" key="4">
    <source>
        <dbReference type="PROSITE" id="PS51340"/>
    </source>
</evidence>